<dbReference type="Proteomes" id="UP001597387">
    <property type="component" value="Unassembled WGS sequence"/>
</dbReference>
<gene>
    <name evidence="2" type="ORF">ACFSJU_08730</name>
</gene>
<reference evidence="3" key="1">
    <citation type="journal article" date="2019" name="Int. J. Syst. Evol. Microbiol.">
        <title>The Global Catalogue of Microorganisms (GCM) 10K type strain sequencing project: providing services to taxonomists for standard genome sequencing and annotation.</title>
        <authorList>
            <consortium name="The Broad Institute Genomics Platform"/>
            <consortium name="The Broad Institute Genome Sequencing Center for Infectious Disease"/>
            <person name="Wu L."/>
            <person name="Ma J."/>
        </authorList>
    </citation>
    <scope>NUCLEOTIDE SEQUENCE [LARGE SCALE GENOMIC DNA]</scope>
    <source>
        <strain evidence="3">KCTC 42217</strain>
    </source>
</reference>
<evidence type="ECO:0000313" key="3">
    <source>
        <dbReference type="Proteomes" id="UP001597387"/>
    </source>
</evidence>
<dbReference type="Gene3D" id="2.170.130.10">
    <property type="entry name" value="TonB-dependent receptor, plug domain"/>
    <property type="match status" value="1"/>
</dbReference>
<evidence type="ECO:0000313" key="2">
    <source>
        <dbReference type="EMBL" id="MFD2162477.1"/>
    </source>
</evidence>
<comment type="caution">
    <text evidence="2">The sequence shown here is derived from an EMBL/GenBank/DDBJ whole genome shotgun (WGS) entry which is preliminary data.</text>
</comment>
<sequence>MKRLILTLLTVLLIEVSSAQTLTKSYVDTWISATFPGAQIDDEVVYVLNGHVIPIDSLFFHFSKYQTQDLTGINYIDRTTVGNVILCKPLTGVVILQTKGTQSKKLIKEYLGEAKKKYRQPPIITTADIDPKIGEPVLIVNGEQVFHKEAYNLIQNIKLNKIIGINIIDRPVAESIYGENATNGLIIITTD</sequence>
<dbReference type="RefSeq" id="WP_255903534.1">
    <property type="nucleotide sequence ID" value="NZ_JAFMZO010000003.1"/>
</dbReference>
<evidence type="ECO:0008006" key="4">
    <source>
        <dbReference type="Google" id="ProtNLM"/>
    </source>
</evidence>
<name>A0ABW4ZLH4_9SPHI</name>
<dbReference type="InterPro" id="IPR037066">
    <property type="entry name" value="Plug_dom_sf"/>
</dbReference>
<organism evidence="2 3">
    <name type="scientific">Paradesertivirga mongoliensis</name>
    <dbReference type="NCBI Taxonomy" id="2100740"/>
    <lineage>
        <taxon>Bacteria</taxon>
        <taxon>Pseudomonadati</taxon>
        <taxon>Bacteroidota</taxon>
        <taxon>Sphingobacteriia</taxon>
        <taxon>Sphingobacteriales</taxon>
        <taxon>Sphingobacteriaceae</taxon>
        <taxon>Paradesertivirga</taxon>
    </lineage>
</organism>
<keyword evidence="3" id="KW-1185">Reference proteome</keyword>
<evidence type="ECO:0000256" key="1">
    <source>
        <dbReference type="SAM" id="SignalP"/>
    </source>
</evidence>
<keyword evidence="1" id="KW-0732">Signal</keyword>
<accession>A0ABW4ZLH4</accession>
<protein>
    <recommendedName>
        <fullName evidence="4">TonB-dependent receptor plug domain-containing protein</fullName>
    </recommendedName>
</protein>
<dbReference type="EMBL" id="JBHUHZ010000001">
    <property type="protein sequence ID" value="MFD2162477.1"/>
    <property type="molecule type" value="Genomic_DNA"/>
</dbReference>
<proteinExistence type="predicted"/>
<feature type="chain" id="PRO_5045458452" description="TonB-dependent receptor plug domain-containing protein" evidence="1">
    <location>
        <begin position="20"/>
        <end position="191"/>
    </location>
</feature>
<feature type="signal peptide" evidence="1">
    <location>
        <begin position="1"/>
        <end position="19"/>
    </location>
</feature>